<dbReference type="PANTHER" id="PTHR11564:SF5">
    <property type="entry name" value="SIGNAL RECOGNITION PARTICLE SUBUNIT SRP54"/>
    <property type="match status" value="1"/>
</dbReference>
<keyword evidence="2" id="KW-0547">Nucleotide-binding</keyword>
<dbReference type="SMART" id="SM00382">
    <property type="entry name" value="AAA"/>
    <property type="match status" value="1"/>
</dbReference>
<dbReference type="FunFam" id="3.40.50.300:FF:000022">
    <property type="entry name" value="Signal recognition particle 54 kDa subunit"/>
    <property type="match status" value="1"/>
</dbReference>
<evidence type="ECO:0000313" key="12">
    <source>
        <dbReference type="EMBL" id="KAK3245186.1"/>
    </source>
</evidence>
<dbReference type="Proteomes" id="UP001190700">
    <property type="component" value="Unassembled WGS sequence"/>
</dbReference>
<dbReference type="InterPro" id="IPR004125">
    <property type="entry name" value="Signal_recog_particle_SRP54_M"/>
</dbReference>
<dbReference type="GO" id="GO:0006614">
    <property type="term" value="P:SRP-dependent cotranslational protein targeting to membrane"/>
    <property type="evidence" value="ECO:0007669"/>
    <property type="project" value="InterPro"/>
</dbReference>
<evidence type="ECO:0000256" key="4">
    <source>
        <dbReference type="ARBA" id="ARBA00022884"/>
    </source>
</evidence>
<evidence type="ECO:0000256" key="8">
    <source>
        <dbReference type="ARBA" id="ARBA00035672"/>
    </source>
</evidence>
<dbReference type="InterPro" id="IPR000897">
    <property type="entry name" value="SRP54_GTPase_dom"/>
</dbReference>
<dbReference type="NCBIfam" id="TIGR00959">
    <property type="entry name" value="ffh"/>
    <property type="match status" value="1"/>
</dbReference>
<keyword evidence="7" id="KW-0687">Ribonucleoprotein</keyword>
<dbReference type="InterPro" id="IPR003593">
    <property type="entry name" value="AAA+_ATPase"/>
</dbReference>
<accession>A0AAE0BYM3</accession>
<dbReference type="Gene3D" id="1.20.120.140">
    <property type="entry name" value="Signal recognition particle SRP54, nucleotide-binding domain"/>
    <property type="match status" value="1"/>
</dbReference>
<proteinExistence type="inferred from homology"/>
<feature type="domain" description="SRP54-type proteins GTP-binding" evidence="11">
    <location>
        <begin position="357"/>
        <end position="370"/>
    </location>
</feature>
<dbReference type="CDD" id="cd18539">
    <property type="entry name" value="SRP_G"/>
    <property type="match status" value="1"/>
</dbReference>
<dbReference type="InterPro" id="IPR036891">
    <property type="entry name" value="Signal_recog_part_SRP54_M_sf"/>
</dbReference>
<reference evidence="12 13" key="1">
    <citation type="journal article" date="2015" name="Genome Biol. Evol.">
        <title>Comparative Genomics of a Bacterivorous Green Alga Reveals Evolutionary Causalities and Consequences of Phago-Mixotrophic Mode of Nutrition.</title>
        <authorList>
            <person name="Burns J.A."/>
            <person name="Paasch A."/>
            <person name="Narechania A."/>
            <person name="Kim E."/>
        </authorList>
    </citation>
    <scope>NUCLEOTIDE SEQUENCE [LARGE SCALE GENOMIC DNA]</scope>
    <source>
        <strain evidence="12 13">PLY_AMNH</strain>
    </source>
</reference>
<dbReference type="InterPro" id="IPR042101">
    <property type="entry name" value="SRP54_N_sf"/>
</dbReference>
<dbReference type="Gene3D" id="1.10.260.30">
    <property type="entry name" value="Signal recognition particle, SRP54 subunit, M-domain"/>
    <property type="match status" value="1"/>
</dbReference>
<gene>
    <name evidence="12" type="ORF">CYMTET_45231</name>
</gene>
<dbReference type="SUPFAM" id="SSF47446">
    <property type="entry name" value="Signal peptide-binding domain"/>
    <property type="match status" value="1"/>
</dbReference>
<comment type="similarity">
    <text evidence="1">Belongs to the GTP-binding SRP family. SRP54 subfamily.</text>
</comment>
<dbReference type="GO" id="GO:0005525">
    <property type="term" value="F:GTP binding"/>
    <property type="evidence" value="ECO:0007669"/>
    <property type="project" value="UniProtKB-KW"/>
</dbReference>
<dbReference type="HAMAP" id="MF_00306">
    <property type="entry name" value="SRP54"/>
    <property type="match status" value="1"/>
</dbReference>
<dbReference type="InterPro" id="IPR027417">
    <property type="entry name" value="P-loop_NTPase"/>
</dbReference>
<comment type="caution">
    <text evidence="12">The sequence shown here is derived from an EMBL/GenBank/DDBJ whole genome shotgun (WGS) entry which is preliminary data.</text>
</comment>
<keyword evidence="5" id="KW-0342">GTP-binding</keyword>
<evidence type="ECO:0000313" key="13">
    <source>
        <dbReference type="Proteomes" id="UP001190700"/>
    </source>
</evidence>
<dbReference type="AlphaFoldDB" id="A0AAE0BYM3"/>
<dbReference type="InterPro" id="IPR013822">
    <property type="entry name" value="Signal_recog_particl_SRP54_hlx"/>
</dbReference>
<dbReference type="PROSITE" id="PS00300">
    <property type="entry name" value="SRP54"/>
    <property type="match status" value="1"/>
</dbReference>
<keyword evidence="3" id="KW-0378">Hydrolase</keyword>
<evidence type="ECO:0000256" key="7">
    <source>
        <dbReference type="ARBA" id="ARBA00023274"/>
    </source>
</evidence>
<dbReference type="Pfam" id="PF02978">
    <property type="entry name" value="SRP_SPB"/>
    <property type="match status" value="1"/>
</dbReference>
<name>A0AAE0BYM3_9CHLO</name>
<evidence type="ECO:0000256" key="9">
    <source>
        <dbReference type="ARBA" id="ARBA00048157"/>
    </source>
</evidence>
<evidence type="ECO:0000256" key="6">
    <source>
        <dbReference type="ARBA" id="ARBA00023135"/>
    </source>
</evidence>
<keyword evidence="6" id="KW-0733">Signal recognition particle</keyword>
<dbReference type="Gene3D" id="3.40.50.300">
    <property type="entry name" value="P-loop containing nucleotide triphosphate hydrolases"/>
    <property type="match status" value="1"/>
</dbReference>
<dbReference type="GO" id="GO:0003924">
    <property type="term" value="F:GTPase activity"/>
    <property type="evidence" value="ECO:0007669"/>
    <property type="project" value="InterPro"/>
</dbReference>
<dbReference type="EMBL" id="LGRX02030924">
    <property type="protein sequence ID" value="KAK3245186.1"/>
    <property type="molecule type" value="Genomic_DNA"/>
</dbReference>
<dbReference type="SMART" id="SM00963">
    <property type="entry name" value="SRP54_N"/>
    <property type="match status" value="1"/>
</dbReference>
<dbReference type="Pfam" id="PF00448">
    <property type="entry name" value="SRP54"/>
    <property type="match status" value="1"/>
</dbReference>
<keyword evidence="13" id="KW-1185">Reference proteome</keyword>
<dbReference type="Pfam" id="PF02881">
    <property type="entry name" value="SRP54_N"/>
    <property type="match status" value="1"/>
</dbReference>
<evidence type="ECO:0000259" key="11">
    <source>
        <dbReference type="PROSITE" id="PS00300"/>
    </source>
</evidence>
<keyword evidence="4" id="KW-0694">RNA-binding</keyword>
<organism evidence="12 13">
    <name type="scientific">Cymbomonas tetramitiformis</name>
    <dbReference type="NCBI Taxonomy" id="36881"/>
    <lineage>
        <taxon>Eukaryota</taxon>
        <taxon>Viridiplantae</taxon>
        <taxon>Chlorophyta</taxon>
        <taxon>Pyramimonadophyceae</taxon>
        <taxon>Pyramimonadales</taxon>
        <taxon>Pyramimonadaceae</taxon>
        <taxon>Cymbomonas</taxon>
    </lineage>
</organism>
<dbReference type="SUPFAM" id="SSF52540">
    <property type="entry name" value="P-loop containing nucleoside triphosphate hydrolases"/>
    <property type="match status" value="1"/>
</dbReference>
<sequence length="575" mass="62850">MTVPAERRLASASRRHEQSSGGNATPDERAHTSGAKVYASLVTRQHLACKRSSLLAGSGNGLLRNLGLGGCGAIRQERGLALRVTADSFDNLSGGFKKAWDKLSGVQQLTQENIKDPLKDIRRALLEADVSLPVVRQFVKKVESKAVGTKVIRGIRPDQQLIKFVKDELLDLMGSERAPLEDPTRRGEPQVILMAGLQGVGKTTACGKLALHLKKQGKTVQMIATDVYRPAAIDQLRKLGEQVDVPVFEMGTSAKPADIARRGIQEAKKKKVDCVIVDTAGRLQIDDDMMTELKNVKKAVKPSDTLLVVDAMTGQEASSLVKSFNTDIGITGAILTKMDGDTRGGAALTVKEISGRPIKFVGVGEKMEALEPFYPERMVSRILGMGDILTLVEKAEESIKLEEAEELQKRMMEAKFDFNDFLKQYEMMTSMGPMGNMMKMMPGMGEISNKQMEEADRKMKQAKAIIQSMTPKERENPDLLSSTPSRRARIARGSGNTEEEVSNLVVQFTAMRTKMQDMTKMMQLGQGPGMQDEEAMRKMLADGGPSQVGKGRVRRKKAKKADARPAAKGFGAAKA</sequence>
<feature type="compositionally biased region" description="Basic and acidic residues" evidence="10">
    <location>
        <begin position="1"/>
        <end position="18"/>
    </location>
</feature>
<dbReference type="GO" id="GO:0005786">
    <property type="term" value="C:signal recognition particle, endoplasmic reticulum targeting"/>
    <property type="evidence" value="ECO:0007669"/>
    <property type="project" value="UniProtKB-KW"/>
</dbReference>
<protein>
    <recommendedName>
        <fullName evidence="8">signal-recognition-particle GTPase</fullName>
        <ecNumber evidence="8">3.6.5.4</ecNumber>
    </recommendedName>
</protein>
<dbReference type="PANTHER" id="PTHR11564">
    <property type="entry name" value="SIGNAL RECOGNITION PARTICLE 54K PROTEIN SRP54"/>
    <property type="match status" value="1"/>
</dbReference>
<dbReference type="EC" id="3.6.5.4" evidence="8"/>
<dbReference type="SMART" id="SM00962">
    <property type="entry name" value="SRP54"/>
    <property type="match status" value="1"/>
</dbReference>
<evidence type="ECO:0000256" key="5">
    <source>
        <dbReference type="ARBA" id="ARBA00023134"/>
    </source>
</evidence>
<dbReference type="InterPro" id="IPR004780">
    <property type="entry name" value="SRP"/>
</dbReference>
<evidence type="ECO:0000256" key="2">
    <source>
        <dbReference type="ARBA" id="ARBA00022741"/>
    </source>
</evidence>
<comment type="catalytic activity">
    <reaction evidence="9">
        <text>GTP + H2O = GDP + phosphate + H(+)</text>
        <dbReference type="Rhea" id="RHEA:19669"/>
        <dbReference type="ChEBI" id="CHEBI:15377"/>
        <dbReference type="ChEBI" id="CHEBI:15378"/>
        <dbReference type="ChEBI" id="CHEBI:37565"/>
        <dbReference type="ChEBI" id="CHEBI:43474"/>
        <dbReference type="ChEBI" id="CHEBI:58189"/>
        <dbReference type="EC" id="3.6.5.4"/>
    </reaction>
    <physiologicalReaction direction="left-to-right" evidence="9">
        <dbReference type="Rhea" id="RHEA:19670"/>
    </physiologicalReaction>
</comment>
<evidence type="ECO:0000256" key="1">
    <source>
        <dbReference type="ARBA" id="ARBA00005450"/>
    </source>
</evidence>
<dbReference type="InterPro" id="IPR022941">
    <property type="entry name" value="SRP54"/>
</dbReference>
<feature type="region of interest" description="Disordered" evidence="10">
    <location>
        <begin position="1"/>
        <end position="31"/>
    </location>
</feature>
<feature type="region of interest" description="Disordered" evidence="10">
    <location>
        <begin position="541"/>
        <end position="575"/>
    </location>
</feature>
<evidence type="ECO:0000256" key="10">
    <source>
        <dbReference type="SAM" id="MobiDB-lite"/>
    </source>
</evidence>
<evidence type="ECO:0000256" key="3">
    <source>
        <dbReference type="ARBA" id="ARBA00022801"/>
    </source>
</evidence>
<dbReference type="GO" id="GO:0008312">
    <property type="term" value="F:7S RNA binding"/>
    <property type="evidence" value="ECO:0007669"/>
    <property type="project" value="InterPro"/>
</dbReference>